<dbReference type="Pfam" id="PF02225">
    <property type="entry name" value="PA"/>
    <property type="match status" value="1"/>
</dbReference>
<dbReference type="InterPro" id="IPR010259">
    <property type="entry name" value="S8pro/Inhibitor_I9"/>
</dbReference>
<dbReference type="GO" id="GO:0004252">
    <property type="term" value="F:serine-type endopeptidase activity"/>
    <property type="evidence" value="ECO:0007669"/>
    <property type="project" value="UniProtKB-UniRule"/>
</dbReference>
<reference evidence="13" key="1">
    <citation type="journal article" date="2018" name="DNA Res.">
        <title>Multiple hybrid de novo genome assembly of finger millet, an orphan allotetraploid crop.</title>
        <authorList>
            <person name="Hatakeyama M."/>
            <person name="Aluri S."/>
            <person name="Balachadran M.T."/>
            <person name="Sivarajan S.R."/>
            <person name="Patrignani A."/>
            <person name="Gruter S."/>
            <person name="Poveda L."/>
            <person name="Shimizu-Inatsugi R."/>
            <person name="Baeten J."/>
            <person name="Francoijs K.J."/>
            <person name="Nataraja K.N."/>
            <person name="Reddy Y.A.N."/>
            <person name="Phadnis S."/>
            <person name="Ravikumar R.L."/>
            <person name="Schlapbach R."/>
            <person name="Sreeman S.M."/>
            <person name="Shimizu K.K."/>
        </authorList>
    </citation>
    <scope>NUCLEOTIDE SEQUENCE</scope>
</reference>
<keyword evidence="2 7" id="KW-0645">Protease</keyword>
<dbReference type="PROSITE" id="PS51892">
    <property type="entry name" value="SUBTILASE"/>
    <property type="match status" value="1"/>
</dbReference>
<sequence>MVTGSTIYWRLRLVTTPQEAQYLTIATMSRIAGVFCCLILSVVAAGAETQGQSSYIVHVAPAHAPRSSRPRLLVRAYTSFLRDTLPASIWHPAPRVLYSYAHAATGFAARLTKVQAAHLESQPSVLAVVPDEMLQPHTTLTPSFLGLSDSSGLLPASSGAKDVVIGLIDSGVYPKNRASFVADPSLGQPPSKFRGSCVTNPSFNASLYCNNKLVGAKYFLDGYEAATGPLDETQESRSPLDTEGHGTHTASTAAGSAAPDASFFNYAKGRATGMAPGARITAYKACWKNGCTDSDILAAFDAAIADGVDVISFSIGANGQAPKFYRDSTAIGTFRAVRKGIVVSASAGNAGPGEFTAVNIAPWILTVGASTVNRQFPATVVLGNGETFTGTSIYAGVPLPESKIPLVYGGDVGSRFCEAGKLIARLVAGKIVLCEPGVNARAGKGEAVKLAGGAGAILAGTKEFGEQALTSAHVLPATAITFPDAERVKRYISTQTRPVATIVFDGTVIGKTPSSPRMASFSSRGPNLHAPMILKPDVTAPGVDILAAWTGESSPSGLDSDKRRVQYNIISGTSMSCPHVSGIAALLRQAHPDWSPAAIKSALMTTASNMDNSREIIKDMSTGKASTPFMRGAGHVDPNRALDPGLVYDAGADDYISFLCALGFTTEQISVFATDGLAADCSKRSRVSAGDFNYPAFSVVFRSTNEQITQRRVVRNVGSNNVGVTYTANITVPAGVRVTVKPQKLQFTATQQTQEYEVTFATQRVASVTEKYSFGSVVWSDGEHMVTSPVAIILPAASQVAVM</sequence>
<comment type="similarity">
    <text evidence="1 7">Belongs to the peptidase S8 family.</text>
</comment>
<name>A0AAV5EII6_ELECO</name>
<dbReference type="AlphaFoldDB" id="A0AAV5EII6"/>
<dbReference type="GO" id="GO:0006508">
    <property type="term" value="P:proteolysis"/>
    <property type="evidence" value="ECO:0007669"/>
    <property type="project" value="UniProtKB-KW"/>
</dbReference>
<evidence type="ECO:0000313" key="13">
    <source>
        <dbReference type="EMBL" id="GJN22460.1"/>
    </source>
</evidence>
<feature type="domain" description="Subtilisin-like protease fibronectin type-III" evidence="12">
    <location>
        <begin position="691"/>
        <end position="792"/>
    </location>
</feature>
<protein>
    <submittedName>
        <fullName evidence="13">Uncharacterized protein</fullName>
    </submittedName>
</protein>
<organism evidence="13 14">
    <name type="scientific">Eleusine coracana subsp. coracana</name>
    <dbReference type="NCBI Taxonomy" id="191504"/>
    <lineage>
        <taxon>Eukaryota</taxon>
        <taxon>Viridiplantae</taxon>
        <taxon>Streptophyta</taxon>
        <taxon>Embryophyta</taxon>
        <taxon>Tracheophyta</taxon>
        <taxon>Spermatophyta</taxon>
        <taxon>Magnoliopsida</taxon>
        <taxon>Liliopsida</taxon>
        <taxon>Poales</taxon>
        <taxon>Poaceae</taxon>
        <taxon>PACMAD clade</taxon>
        <taxon>Chloridoideae</taxon>
        <taxon>Cynodonteae</taxon>
        <taxon>Eleusininae</taxon>
        <taxon>Eleusine</taxon>
    </lineage>
</organism>
<gene>
    <name evidence="13" type="primary">gb10022</name>
    <name evidence="13" type="ORF">PR202_gb10022</name>
</gene>
<dbReference type="EMBL" id="BQKI01000075">
    <property type="protein sequence ID" value="GJN22460.1"/>
    <property type="molecule type" value="Genomic_DNA"/>
</dbReference>
<evidence type="ECO:0000256" key="4">
    <source>
        <dbReference type="ARBA" id="ARBA00022801"/>
    </source>
</evidence>
<keyword evidence="14" id="KW-1185">Reference proteome</keyword>
<dbReference type="Pfam" id="PF00082">
    <property type="entry name" value="Peptidase_S8"/>
    <property type="match status" value="1"/>
</dbReference>
<keyword evidence="3" id="KW-0732">Signal</keyword>
<dbReference type="InterPro" id="IPR037045">
    <property type="entry name" value="S8pro/Inhibitor_I9_sf"/>
</dbReference>
<dbReference type="Gene3D" id="3.50.30.30">
    <property type="match status" value="1"/>
</dbReference>
<comment type="caution">
    <text evidence="13">The sequence shown here is derived from an EMBL/GenBank/DDBJ whole genome shotgun (WGS) entry which is preliminary data.</text>
</comment>
<dbReference type="Gene3D" id="2.60.40.2310">
    <property type="match status" value="1"/>
</dbReference>
<evidence type="ECO:0000313" key="14">
    <source>
        <dbReference type="Proteomes" id="UP001054889"/>
    </source>
</evidence>
<dbReference type="InterPro" id="IPR041469">
    <property type="entry name" value="Subtilisin-like_FN3"/>
</dbReference>
<evidence type="ECO:0000259" key="9">
    <source>
        <dbReference type="Pfam" id="PF00082"/>
    </source>
</evidence>
<evidence type="ECO:0000256" key="2">
    <source>
        <dbReference type="ARBA" id="ARBA00022670"/>
    </source>
</evidence>
<feature type="compositionally biased region" description="Basic and acidic residues" evidence="8">
    <location>
        <begin position="234"/>
        <end position="246"/>
    </location>
</feature>
<dbReference type="InterPro" id="IPR000209">
    <property type="entry name" value="Peptidase_S8/S53_dom"/>
</dbReference>
<feature type="active site" description="Charge relay system" evidence="6 7">
    <location>
        <position position="169"/>
    </location>
</feature>
<dbReference type="Gene3D" id="3.40.50.200">
    <property type="entry name" value="Peptidase S8/S53 domain"/>
    <property type="match status" value="1"/>
</dbReference>
<keyword evidence="4 7" id="KW-0378">Hydrolase</keyword>
<dbReference type="InterPro" id="IPR003137">
    <property type="entry name" value="PA_domain"/>
</dbReference>
<reference evidence="13" key="2">
    <citation type="submission" date="2021-12" db="EMBL/GenBank/DDBJ databases">
        <title>Resequencing data analysis of finger millet.</title>
        <authorList>
            <person name="Hatakeyama M."/>
            <person name="Aluri S."/>
            <person name="Balachadran M.T."/>
            <person name="Sivarajan S.R."/>
            <person name="Poveda L."/>
            <person name="Shimizu-Inatsugi R."/>
            <person name="Schlapbach R."/>
            <person name="Sreeman S.M."/>
            <person name="Shimizu K.K."/>
        </authorList>
    </citation>
    <scope>NUCLEOTIDE SEQUENCE</scope>
</reference>
<feature type="domain" description="PA" evidence="10">
    <location>
        <begin position="405"/>
        <end position="486"/>
    </location>
</feature>
<feature type="region of interest" description="Disordered" evidence="8">
    <location>
        <begin position="230"/>
        <end position="255"/>
    </location>
</feature>
<evidence type="ECO:0000256" key="7">
    <source>
        <dbReference type="PROSITE-ProRule" id="PRU01240"/>
    </source>
</evidence>
<dbReference type="InterPro" id="IPR045051">
    <property type="entry name" value="SBT"/>
</dbReference>
<dbReference type="InterPro" id="IPR036852">
    <property type="entry name" value="Peptidase_S8/S53_dom_sf"/>
</dbReference>
<dbReference type="Pfam" id="PF05922">
    <property type="entry name" value="Inhibitor_I9"/>
    <property type="match status" value="1"/>
</dbReference>
<evidence type="ECO:0000256" key="1">
    <source>
        <dbReference type="ARBA" id="ARBA00011073"/>
    </source>
</evidence>
<feature type="domain" description="Inhibitor I9" evidence="11">
    <location>
        <begin position="54"/>
        <end position="137"/>
    </location>
</feature>
<dbReference type="InterPro" id="IPR015500">
    <property type="entry name" value="Peptidase_S8_subtilisin-rel"/>
</dbReference>
<dbReference type="Proteomes" id="UP001054889">
    <property type="component" value="Unassembled WGS sequence"/>
</dbReference>
<evidence type="ECO:0000259" key="11">
    <source>
        <dbReference type="Pfam" id="PF05922"/>
    </source>
</evidence>
<dbReference type="SUPFAM" id="SSF52743">
    <property type="entry name" value="Subtilisin-like"/>
    <property type="match status" value="1"/>
</dbReference>
<dbReference type="FunFam" id="3.50.30.30:FF:000005">
    <property type="entry name" value="subtilisin-like protease SBT1.5"/>
    <property type="match status" value="1"/>
</dbReference>
<dbReference type="Gene3D" id="3.30.70.80">
    <property type="entry name" value="Peptidase S8 propeptide/proteinase inhibitor I9"/>
    <property type="match status" value="1"/>
</dbReference>
<feature type="active site" description="Charge relay system" evidence="6 7">
    <location>
        <position position="245"/>
    </location>
</feature>
<evidence type="ECO:0000256" key="8">
    <source>
        <dbReference type="SAM" id="MobiDB-lite"/>
    </source>
</evidence>
<dbReference type="CDD" id="cd02120">
    <property type="entry name" value="PA_subtilisin_like"/>
    <property type="match status" value="1"/>
</dbReference>
<dbReference type="Pfam" id="PF17766">
    <property type="entry name" value="fn3_6"/>
    <property type="match status" value="1"/>
</dbReference>
<evidence type="ECO:0000256" key="3">
    <source>
        <dbReference type="ARBA" id="ARBA00022729"/>
    </source>
</evidence>
<dbReference type="FunFam" id="3.40.50.200:FF:000006">
    <property type="entry name" value="Subtilisin-like protease SBT1.5"/>
    <property type="match status" value="1"/>
</dbReference>
<proteinExistence type="inferred from homology"/>
<dbReference type="PANTHER" id="PTHR10795">
    <property type="entry name" value="PROPROTEIN CONVERTASE SUBTILISIN/KEXIN"/>
    <property type="match status" value="1"/>
</dbReference>
<dbReference type="PRINTS" id="PR00723">
    <property type="entry name" value="SUBTILISIN"/>
</dbReference>
<evidence type="ECO:0000256" key="6">
    <source>
        <dbReference type="PIRSR" id="PIRSR615500-1"/>
    </source>
</evidence>
<evidence type="ECO:0000259" key="10">
    <source>
        <dbReference type="Pfam" id="PF02225"/>
    </source>
</evidence>
<dbReference type="InterPro" id="IPR023828">
    <property type="entry name" value="Peptidase_S8_Ser-AS"/>
</dbReference>
<feature type="domain" description="Peptidase S8/S53" evidence="9">
    <location>
        <begin position="161"/>
        <end position="611"/>
    </location>
</feature>
<keyword evidence="5 7" id="KW-0720">Serine protease</keyword>
<dbReference type="CDD" id="cd04852">
    <property type="entry name" value="Peptidases_S8_3"/>
    <property type="match status" value="1"/>
</dbReference>
<feature type="active site" description="Charge relay system" evidence="6 7">
    <location>
        <position position="574"/>
    </location>
</feature>
<evidence type="ECO:0000256" key="5">
    <source>
        <dbReference type="ARBA" id="ARBA00022825"/>
    </source>
</evidence>
<accession>A0AAV5EII6</accession>
<dbReference type="InterPro" id="IPR034197">
    <property type="entry name" value="Peptidases_S8_3"/>
</dbReference>
<evidence type="ECO:0000259" key="12">
    <source>
        <dbReference type="Pfam" id="PF17766"/>
    </source>
</evidence>
<dbReference type="PROSITE" id="PS00138">
    <property type="entry name" value="SUBTILASE_SER"/>
    <property type="match status" value="1"/>
</dbReference>